<feature type="transmembrane region" description="Helical" evidence="7">
    <location>
        <begin position="21"/>
        <end position="42"/>
    </location>
</feature>
<feature type="transmembrane region" description="Helical" evidence="7">
    <location>
        <begin position="287"/>
        <end position="311"/>
    </location>
</feature>
<name>A0A940X645_9FLAO</name>
<dbReference type="EMBL" id="JAGFBV010000001">
    <property type="protein sequence ID" value="MBP4136560.1"/>
    <property type="molecule type" value="Genomic_DNA"/>
</dbReference>
<dbReference type="Pfam" id="PF12704">
    <property type="entry name" value="MacB_PCD"/>
    <property type="match status" value="1"/>
</dbReference>
<comment type="caution">
    <text evidence="10">The sequence shown here is derived from an EMBL/GenBank/DDBJ whole genome shotgun (WGS) entry which is preliminary data.</text>
</comment>
<dbReference type="AlphaFoldDB" id="A0A940X645"/>
<evidence type="ECO:0000256" key="4">
    <source>
        <dbReference type="ARBA" id="ARBA00022989"/>
    </source>
</evidence>
<accession>A0A940X645</accession>
<evidence type="ECO:0000313" key="10">
    <source>
        <dbReference type="EMBL" id="MBP4136560.1"/>
    </source>
</evidence>
<comment type="similarity">
    <text evidence="6">Belongs to the ABC-4 integral membrane protein family.</text>
</comment>
<dbReference type="InterPro" id="IPR050250">
    <property type="entry name" value="Macrolide_Exporter_MacB"/>
</dbReference>
<proteinExistence type="inferred from homology"/>
<feature type="domain" description="ABC3 transporter permease C-terminal" evidence="8">
    <location>
        <begin position="292"/>
        <end position="407"/>
    </location>
</feature>
<feature type="domain" description="MacB-like periplasmic core" evidence="9">
    <location>
        <begin position="21"/>
        <end position="239"/>
    </location>
</feature>
<evidence type="ECO:0000256" key="6">
    <source>
        <dbReference type="ARBA" id="ARBA00038076"/>
    </source>
</evidence>
<dbReference type="GO" id="GO:0005886">
    <property type="term" value="C:plasma membrane"/>
    <property type="evidence" value="ECO:0007669"/>
    <property type="project" value="UniProtKB-SubCell"/>
</dbReference>
<evidence type="ECO:0000256" key="1">
    <source>
        <dbReference type="ARBA" id="ARBA00004651"/>
    </source>
</evidence>
<dbReference type="InterPro" id="IPR003838">
    <property type="entry name" value="ABC3_permease_C"/>
</dbReference>
<dbReference type="GO" id="GO:0022857">
    <property type="term" value="F:transmembrane transporter activity"/>
    <property type="evidence" value="ECO:0007669"/>
    <property type="project" value="TreeGrafter"/>
</dbReference>
<organism evidence="10 11">
    <name type="scientific">Flavobacterium geliluteum</name>
    <dbReference type="NCBI Taxonomy" id="2816120"/>
    <lineage>
        <taxon>Bacteria</taxon>
        <taxon>Pseudomonadati</taxon>
        <taxon>Bacteroidota</taxon>
        <taxon>Flavobacteriia</taxon>
        <taxon>Flavobacteriales</taxon>
        <taxon>Flavobacteriaceae</taxon>
        <taxon>Flavobacterium</taxon>
    </lineage>
</organism>
<evidence type="ECO:0000256" key="2">
    <source>
        <dbReference type="ARBA" id="ARBA00022475"/>
    </source>
</evidence>
<dbReference type="PANTHER" id="PTHR30572:SF4">
    <property type="entry name" value="ABC TRANSPORTER PERMEASE YTRF"/>
    <property type="match status" value="1"/>
</dbReference>
<sequence length="414" mass="46014">MFNIERWHEIFEAIAKNKLRTFLTGISVASGIFILVILLGAGKGLQNGIEKQFENDAEGIIEIWSNTTTKEYKGLNPGRIIQFRNSDYELPVKKFDEQIDRKSSTNITWGASVTYGKEAGSYQYRGISPDYLSIENGTIIEGRFINDNDLKNNEKVVAIGLKVKQDLFKDGKAIGKELLVNGINFKVVGVFTDPSGEREETRLYMPVTTIQRAFGAGDKINGMMFVLNKKANYDEALAQSKNFTNNVKELLKSKNIIAPNDDSAIGVYNSVEDAKQFYDLNLYIRLFFWWVGICTIIAGVVGVSNIMLIIVKERTKEIGIRKALGASPVSIIGMILHESIFITTIAGFVGLLASLLLLEFVGPMVQSEFFRNPEVDFSVALTTLVLLVFAGAMAGFFPAYRAAKIKPIVALRDE</sequence>
<dbReference type="Pfam" id="PF02687">
    <property type="entry name" value="FtsX"/>
    <property type="match status" value="1"/>
</dbReference>
<evidence type="ECO:0000256" key="5">
    <source>
        <dbReference type="ARBA" id="ARBA00023136"/>
    </source>
</evidence>
<comment type="subcellular location">
    <subcellularLocation>
        <location evidence="1">Cell membrane</location>
        <topology evidence="1">Multi-pass membrane protein</topology>
    </subcellularLocation>
</comment>
<keyword evidence="3 7" id="KW-0812">Transmembrane</keyword>
<dbReference type="RefSeq" id="WP_210664608.1">
    <property type="nucleotide sequence ID" value="NZ_JAGFBV010000001.1"/>
</dbReference>
<keyword evidence="11" id="KW-1185">Reference proteome</keyword>
<dbReference type="Proteomes" id="UP000675047">
    <property type="component" value="Unassembled WGS sequence"/>
</dbReference>
<evidence type="ECO:0000256" key="3">
    <source>
        <dbReference type="ARBA" id="ARBA00022692"/>
    </source>
</evidence>
<dbReference type="InterPro" id="IPR025857">
    <property type="entry name" value="MacB_PCD"/>
</dbReference>
<feature type="transmembrane region" description="Helical" evidence="7">
    <location>
        <begin position="377"/>
        <end position="397"/>
    </location>
</feature>
<keyword evidence="4 7" id="KW-1133">Transmembrane helix</keyword>
<gene>
    <name evidence="10" type="ORF">J3495_00525</name>
</gene>
<evidence type="ECO:0000259" key="9">
    <source>
        <dbReference type="Pfam" id="PF12704"/>
    </source>
</evidence>
<evidence type="ECO:0000259" key="8">
    <source>
        <dbReference type="Pfam" id="PF02687"/>
    </source>
</evidence>
<keyword evidence="5 7" id="KW-0472">Membrane</keyword>
<evidence type="ECO:0000313" key="11">
    <source>
        <dbReference type="Proteomes" id="UP000675047"/>
    </source>
</evidence>
<feature type="transmembrane region" description="Helical" evidence="7">
    <location>
        <begin position="331"/>
        <end position="357"/>
    </location>
</feature>
<protein>
    <submittedName>
        <fullName evidence="10">ABC transporter permease</fullName>
    </submittedName>
</protein>
<reference evidence="10 11" key="1">
    <citation type="submission" date="2021-03" db="EMBL/GenBank/DDBJ databases">
        <title>Flavobacterium Flabelliformis Sp. Nov. And Flavobacterium Geliluteum Sp. Nov., Two Novel Multidrug Resistant Psychrophilic Species Isolated From Antarctica.</title>
        <authorList>
            <person name="Kralova S."/>
            <person name="Busse H.J."/>
            <person name="Bezdicek M."/>
            <person name="Nykrynova M."/>
            <person name="Kroupova E."/>
            <person name="Krsek D."/>
            <person name="Sedlacek I."/>
        </authorList>
    </citation>
    <scope>NUCLEOTIDE SEQUENCE [LARGE SCALE GENOMIC DNA]</scope>
    <source>
        <strain evidence="10 11">P7388</strain>
    </source>
</reference>
<dbReference type="PANTHER" id="PTHR30572">
    <property type="entry name" value="MEMBRANE COMPONENT OF TRANSPORTER-RELATED"/>
    <property type="match status" value="1"/>
</dbReference>
<keyword evidence="2" id="KW-1003">Cell membrane</keyword>
<evidence type="ECO:0000256" key="7">
    <source>
        <dbReference type="SAM" id="Phobius"/>
    </source>
</evidence>